<sequence>MEPYIKRIRKMVGHQPIILNSASGALLNDQNQVLLQERTDTGNWGFPGGYLEYGETYAKAAVREFKEDAGLLVEPVKLLQISDDFQYEYPNGDQLQPINCFYLVRYVSGHLLTKKTNETVSLSYFDLTNPPTFFNGQHAGMFRSLKQFVDQQSGRMTEN</sequence>
<reference evidence="4 5" key="1">
    <citation type="journal article" date="2015" name="Genome Announc.">
        <title>Expanding the biotechnology potential of lactobacilli through comparative genomics of 213 strains and associated genera.</title>
        <authorList>
            <person name="Sun Z."/>
            <person name="Harris H.M."/>
            <person name="McCann A."/>
            <person name="Guo C."/>
            <person name="Argimon S."/>
            <person name="Zhang W."/>
            <person name="Yang X."/>
            <person name="Jeffery I.B."/>
            <person name="Cooney J.C."/>
            <person name="Kagawa T.F."/>
            <person name="Liu W."/>
            <person name="Song Y."/>
            <person name="Salvetti E."/>
            <person name="Wrobel A."/>
            <person name="Rasinkangas P."/>
            <person name="Parkhill J."/>
            <person name="Rea M.C."/>
            <person name="O'Sullivan O."/>
            <person name="Ritari J."/>
            <person name="Douillard F.P."/>
            <person name="Paul Ross R."/>
            <person name="Yang R."/>
            <person name="Briner A.E."/>
            <person name="Felis G.E."/>
            <person name="de Vos W.M."/>
            <person name="Barrangou R."/>
            <person name="Klaenhammer T.R."/>
            <person name="Caufield P.W."/>
            <person name="Cui Y."/>
            <person name="Zhang H."/>
            <person name="O'Toole P.W."/>
        </authorList>
    </citation>
    <scope>NUCLEOTIDE SEQUENCE [LARGE SCALE GENOMIC DNA]</scope>
    <source>
        <strain evidence="4 5">DSM 18390</strain>
    </source>
</reference>
<gene>
    <name evidence="4" type="ORF">FD47_GL001870</name>
</gene>
<dbReference type="SUPFAM" id="SSF55811">
    <property type="entry name" value="Nudix"/>
    <property type="match status" value="1"/>
</dbReference>
<dbReference type="PRINTS" id="PR00502">
    <property type="entry name" value="NUDIXFAMILY"/>
</dbReference>
<evidence type="ECO:0000313" key="5">
    <source>
        <dbReference type="Proteomes" id="UP000051010"/>
    </source>
</evidence>
<dbReference type="GO" id="GO:0016787">
    <property type="term" value="F:hydrolase activity"/>
    <property type="evidence" value="ECO:0007669"/>
    <property type="project" value="UniProtKB-KW"/>
</dbReference>
<dbReference type="InterPro" id="IPR000086">
    <property type="entry name" value="NUDIX_hydrolase_dom"/>
</dbReference>
<name>A0A0R1YJJ7_9LACO</name>
<evidence type="ECO:0000313" key="4">
    <source>
        <dbReference type="EMBL" id="KRM42450.1"/>
    </source>
</evidence>
<keyword evidence="2" id="KW-0378">Hydrolase</keyword>
<proteinExistence type="predicted"/>
<dbReference type="PANTHER" id="PTHR43046">
    <property type="entry name" value="GDP-MANNOSE MANNOSYL HYDROLASE"/>
    <property type="match status" value="1"/>
</dbReference>
<dbReference type="RefSeq" id="WP_054735345.1">
    <property type="nucleotide sequence ID" value="NZ_AZFZ01000041.1"/>
</dbReference>
<dbReference type="PATRIC" id="fig|1423786.4.peg.1975"/>
<dbReference type="InterPro" id="IPR015797">
    <property type="entry name" value="NUDIX_hydrolase-like_dom_sf"/>
</dbReference>
<dbReference type="Gene3D" id="3.90.79.10">
    <property type="entry name" value="Nucleoside Triphosphate Pyrophosphohydrolase"/>
    <property type="match status" value="1"/>
</dbReference>
<dbReference type="CDD" id="cd04677">
    <property type="entry name" value="NUDIX_Hydrolase"/>
    <property type="match status" value="1"/>
</dbReference>
<dbReference type="Pfam" id="PF00293">
    <property type="entry name" value="NUDIX"/>
    <property type="match status" value="1"/>
</dbReference>
<accession>A0A0R1YJJ7</accession>
<evidence type="ECO:0000256" key="2">
    <source>
        <dbReference type="ARBA" id="ARBA00022801"/>
    </source>
</evidence>
<evidence type="ECO:0000256" key="1">
    <source>
        <dbReference type="ARBA" id="ARBA00001946"/>
    </source>
</evidence>
<feature type="domain" description="Nudix hydrolase" evidence="3">
    <location>
        <begin position="18"/>
        <end position="150"/>
    </location>
</feature>
<dbReference type="Proteomes" id="UP000051010">
    <property type="component" value="Unassembled WGS sequence"/>
</dbReference>
<dbReference type="AlphaFoldDB" id="A0A0R1YJJ7"/>
<dbReference type="PANTHER" id="PTHR43046:SF2">
    <property type="entry name" value="8-OXO-DGTP DIPHOSPHATASE-RELATED"/>
    <property type="match status" value="1"/>
</dbReference>
<comment type="caution">
    <text evidence="4">The sequence shown here is derived from an EMBL/GenBank/DDBJ whole genome shotgun (WGS) entry which is preliminary data.</text>
</comment>
<protein>
    <submittedName>
        <fullName evidence="4">Mutator mutT protein</fullName>
    </submittedName>
</protein>
<dbReference type="EMBL" id="AZFZ01000041">
    <property type="protein sequence ID" value="KRM42450.1"/>
    <property type="molecule type" value="Genomic_DNA"/>
</dbReference>
<comment type="cofactor">
    <cofactor evidence="1">
        <name>Mg(2+)</name>
        <dbReference type="ChEBI" id="CHEBI:18420"/>
    </cofactor>
</comment>
<organism evidence="4 5">
    <name type="scientific">Lentilactobacillus parafarraginis DSM 18390 = JCM 14109</name>
    <dbReference type="NCBI Taxonomy" id="1423786"/>
    <lineage>
        <taxon>Bacteria</taxon>
        <taxon>Bacillati</taxon>
        <taxon>Bacillota</taxon>
        <taxon>Bacilli</taxon>
        <taxon>Lactobacillales</taxon>
        <taxon>Lactobacillaceae</taxon>
        <taxon>Lentilactobacillus</taxon>
    </lineage>
</organism>
<dbReference type="InterPro" id="IPR020476">
    <property type="entry name" value="Nudix_hydrolase"/>
</dbReference>
<dbReference type="PROSITE" id="PS51462">
    <property type="entry name" value="NUDIX"/>
    <property type="match status" value="1"/>
</dbReference>
<evidence type="ECO:0000259" key="3">
    <source>
        <dbReference type="PROSITE" id="PS51462"/>
    </source>
</evidence>